<keyword evidence="2" id="KW-1185">Reference proteome</keyword>
<dbReference type="Proteomes" id="UP000242146">
    <property type="component" value="Unassembled WGS sequence"/>
</dbReference>
<organism evidence="1 2">
    <name type="scientific">Hesseltinella vesiculosa</name>
    <dbReference type="NCBI Taxonomy" id="101127"/>
    <lineage>
        <taxon>Eukaryota</taxon>
        <taxon>Fungi</taxon>
        <taxon>Fungi incertae sedis</taxon>
        <taxon>Mucoromycota</taxon>
        <taxon>Mucoromycotina</taxon>
        <taxon>Mucoromycetes</taxon>
        <taxon>Mucorales</taxon>
        <taxon>Cunninghamellaceae</taxon>
        <taxon>Hesseltinella</taxon>
    </lineage>
</organism>
<accession>A0A1X2GED6</accession>
<proteinExistence type="predicted"/>
<reference evidence="1 2" key="1">
    <citation type="submission" date="2016-07" db="EMBL/GenBank/DDBJ databases">
        <title>Pervasive Adenine N6-methylation of Active Genes in Fungi.</title>
        <authorList>
            <consortium name="DOE Joint Genome Institute"/>
            <person name="Mondo S.J."/>
            <person name="Dannebaum R.O."/>
            <person name="Kuo R.C."/>
            <person name="Labutti K."/>
            <person name="Haridas S."/>
            <person name="Kuo A."/>
            <person name="Salamov A."/>
            <person name="Ahrendt S.R."/>
            <person name="Lipzen A."/>
            <person name="Sullivan W."/>
            <person name="Andreopoulos W.B."/>
            <person name="Clum A."/>
            <person name="Lindquist E."/>
            <person name="Daum C."/>
            <person name="Ramamoorthy G.K."/>
            <person name="Gryganskyi A."/>
            <person name="Culley D."/>
            <person name="Magnuson J.K."/>
            <person name="James T.Y."/>
            <person name="O'Malley M.A."/>
            <person name="Stajich J.E."/>
            <person name="Spatafora J.W."/>
            <person name="Visel A."/>
            <person name="Grigoriev I.V."/>
        </authorList>
    </citation>
    <scope>NUCLEOTIDE SEQUENCE [LARGE SCALE GENOMIC DNA]</scope>
    <source>
        <strain evidence="1 2">NRRL 3301</strain>
    </source>
</reference>
<protein>
    <submittedName>
        <fullName evidence="1">Uncharacterized protein</fullName>
    </submittedName>
</protein>
<dbReference type="OrthoDB" id="43460at2759"/>
<name>A0A1X2GED6_9FUNG</name>
<dbReference type="PANTHER" id="PTHR31859:SF1">
    <property type="entry name" value="TETRATRICOPEPTIDE REPEAT PROTEIN 39C"/>
    <property type="match status" value="1"/>
</dbReference>
<evidence type="ECO:0000313" key="1">
    <source>
        <dbReference type="EMBL" id="ORX51938.1"/>
    </source>
</evidence>
<dbReference type="EMBL" id="MCGT01000019">
    <property type="protein sequence ID" value="ORX51938.1"/>
    <property type="molecule type" value="Genomic_DNA"/>
</dbReference>
<evidence type="ECO:0000313" key="2">
    <source>
        <dbReference type="Proteomes" id="UP000242146"/>
    </source>
</evidence>
<dbReference type="PANTHER" id="PTHR31859">
    <property type="entry name" value="TETRATRICOPEPTIDE REPEAT PROTEIN 39 FAMILY MEMBER"/>
    <property type="match status" value="1"/>
</dbReference>
<gene>
    <name evidence="1" type="ORF">DM01DRAFT_1307105</name>
</gene>
<sequence length="577" mass="65747">MYHAMAYGCVMGGMAILSFDPSDIAHALNIMKDANQLAKKNRLHSWKQSVGKFSTKELKKMTPLQRHAELVYAETTMLKIGLQILHDQSAMLALKESIKAYRIHIIYKELESYLFEMQKLSAVGAEVDDFGLDGHLVSGIAFGMAGFNLFLSAVPEFILKLLEFVGFTGDRALGITASPWAAGPTLRLQNQKKQSPDEGLRRQFCDLVLVGYNLIVSKLAWLSYVDESLGNQILDYSLLQYPNGMVFLALKGRHLATQRRLEEAKDHYQRAKDAQSFLPQLGHVCYWELGTLALVEQDWRKAHDNFRVLLKENRWSRCVFAYMQGLTLYLMALDNCPPGEKRSRLMDTSAQLMDKVTSLKQKIAGRSIFIEKFVARKARKFGLQGKRLLFPDLEILYAIGALELMPVALIQKNLGRINATLKRLENSRSYYVHDDIALSQLLRAVLFRLLLEQQEMDGSIYQLQSLTAEKQKKIKDHPLVQLHQQALDQVLVHAPLIKLDHWLYFFGKFEQAQRMIMTGELAEARRIMAWLLKCSEKKSFKIESKSIKSKYSMENALILKCHSCIGFVDELTGNSSV</sequence>
<dbReference type="GO" id="GO:0005741">
    <property type="term" value="C:mitochondrial outer membrane"/>
    <property type="evidence" value="ECO:0007669"/>
    <property type="project" value="TreeGrafter"/>
</dbReference>
<dbReference type="GO" id="GO:0005634">
    <property type="term" value="C:nucleus"/>
    <property type="evidence" value="ECO:0007669"/>
    <property type="project" value="TreeGrafter"/>
</dbReference>
<dbReference type="AlphaFoldDB" id="A0A1X2GED6"/>
<dbReference type="Pfam" id="PF10300">
    <property type="entry name" value="Iml2-TPR_39"/>
    <property type="match status" value="1"/>
</dbReference>
<comment type="caution">
    <text evidence="1">The sequence shown here is derived from an EMBL/GenBank/DDBJ whole genome shotgun (WGS) entry which is preliminary data.</text>
</comment>
<dbReference type="InterPro" id="IPR019412">
    <property type="entry name" value="IML2/TPR_39"/>
</dbReference>
<dbReference type="GO" id="GO:0005829">
    <property type="term" value="C:cytosol"/>
    <property type="evidence" value="ECO:0007669"/>
    <property type="project" value="TreeGrafter"/>
</dbReference>